<geneLocation type="plasmid" evidence="1">
    <name>unnamed</name>
</geneLocation>
<comment type="caution">
    <text evidence="1">The sequence shown here is derived from an EMBL/GenBank/DDBJ whole genome shotgun (WGS) entry which is preliminary data.</text>
</comment>
<accession>A0A7X3MMK9</accession>
<name>A0A7X3MMK9_9FIRM</name>
<organism evidence="1 2">
    <name type="scientific">Sporofaciens musculi</name>
    <dbReference type="NCBI Taxonomy" id="2681861"/>
    <lineage>
        <taxon>Bacteria</taxon>
        <taxon>Bacillati</taxon>
        <taxon>Bacillota</taxon>
        <taxon>Clostridia</taxon>
        <taxon>Lachnospirales</taxon>
        <taxon>Lachnospiraceae</taxon>
        <taxon>Sporofaciens</taxon>
    </lineage>
</organism>
<gene>
    <name evidence="1" type="ORF">GN277_28505</name>
</gene>
<keyword evidence="2" id="KW-1185">Reference proteome</keyword>
<protein>
    <submittedName>
        <fullName evidence="1">Uncharacterized protein</fullName>
    </submittedName>
</protein>
<dbReference type="AlphaFoldDB" id="A0A7X3MMK9"/>
<dbReference type="Proteomes" id="UP000460412">
    <property type="component" value="Unassembled WGS sequence"/>
</dbReference>
<evidence type="ECO:0000313" key="2">
    <source>
        <dbReference type="Proteomes" id="UP000460412"/>
    </source>
</evidence>
<keyword evidence="1" id="KW-0614">Plasmid</keyword>
<dbReference type="RefSeq" id="WP_159757723.1">
    <property type="nucleotide sequence ID" value="NZ_WUQX01000003.1"/>
</dbReference>
<reference evidence="1 2" key="1">
    <citation type="submission" date="2019-12" db="EMBL/GenBank/DDBJ databases">
        <title>Sporaefaciens musculi gen. nov., sp. nov., a novel bacterium isolated from the caecum of an obese mouse.</title>
        <authorList>
            <person name="Rasmussen T.S."/>
            <person name="Streidl T."/>
            <person name="Hitch T.C.A."/>
            <person name="Wortmann E."/>
            <person name="Deptula P."/>
            <person name="Hansen M."/>
            <person name="Nielsen D.S."/>
            <person name="Clavel T."/>
            <person name="Vogensen F.K."/>
        </authorList>
    </citation>
    <scope>NUCLEOTIDE SEQUENCE [LARGE SCALE GENOMIC DNA]</scope>
    <source>
        <strain evidence="1 2">WCA-9-b2</strain>
        <plasmid evidence="1">unnamed</plasmid>
    </source>
</reference>
<sequence>MGDTKISYDEQFGIGTFKREICSELGEPFWLELTDGLVLPDMETEAGCKCCNMHTFICRLEAMADEKTVRKILYRVRHGIHPSQSAWAREEFLEIGDLDMFLQKHLETETERFIELNREHKDFYGQEITDEVLEFIQKNPFMLAPIRHGNKLHCMAFPYNMREYLDAADDTMRRYHACHCPFAKESILSDMPISPILCYCSLGHVMNFTEAFLGRELEGRVVRSVLNKDLTCEYEITIPEDIMTQYIAPRGMENVIDTRKNE</sequence>
<evidence type="ECO:0000313" key="1">
    <source>
        <dbReference type="EMBL" id="MXP79102.1"/>
    </source>
</evidence>
<proteinExistence type="predicted"/>
<dbReference type="EMBL" id="WUQX01000003">
    <property type="protein sequence ID" value="MXP79102.1"/>
    <property type="molecule type" value="Genomic_DNA"/>
</dbReference>